<reference evidence="1" key="1">
    <citation type="journal article" date="2019" name="bioRxiv">
        <title>The Genome of the Zebra Mussel, Dreissena polymorpha: A Resource for Invasive Species Research.</title>
        <authorList>
            <person name="McCartney M.A."/>
            <person name="Auch B."/>
            <person name="Kono T."/>
            <person name="Mallez S."/>
            <person name="Zhang Y."/>
            <person name="Obille A."/>
            <person name="Becker A."/>
            <person name="Abrahante J.E."/>
            <person name="Garbe J."/>
            <person name="Badalamenti J.P."/>
            <person name="Herman A."/>
            <person name="Mangelson H."/>
            <person name="Liachko I."/>
            <person name="Sullivan S."/>
            <person name="Sone E.D."/>
            <person name="Koren S."/>
            <person name="Silverstein K.A.T."/>
            <person name="Beckman K.B."/>
            <person name="Gohl D.M."/>
        </authorList>
    </citation>
    <scope>NUCLEOTIDE SEQUENCE</scope>
    <source>
        <strain evidence="1">Duluth1</strain>
        <tissue evidence="1">Whole animal</tissue>
    </source>
</reference>
<dbReference type="AlphaFoldDB" id="A0A9D4BW53"/>
<keyword evidence="2" id="KW-1185">Reference proteome</keyword>
<dbReference type="Proteomes" id="UP000828390">
    <property type="component" value="Unassembled WGS sequence"/>
</dbReference>
<comment type="caution">
    <text evidence="1">The sequence shown here is derived from an EMBL/GenBank/DDBJ whole genome shotgun (WGS) entry which is preliminary data.</text>
</comment>
<protein>
    <submittedName>
        <fullName evidence="1">Uncharacterized protein</fullName>
    </submittedName>
</protein>
<reference evidence="1" key="2">
    <citation type="submission" date="2020-11" db="EMBL/GenBank/DDBJ databases">
        <authorList>
            <person name="McCartney M.A."/>
            <person name="Auch B."/>
            <person name="Kono T."/>
            <person name="Mallez S."/>
            <person name="Becker A."/>
            <person name="Gohl D.M."/>
            <person name="Silverstein K.A.T."/>
            <person name="Koren S."/>
            <person name="Bechman K.B."/>
            <person name="Herman A."/>
            <person name="Abrahante J.E."/>
            <person name="Garbe J."/>
        </authorList>
    </citation>
    <scope>NUCLEOTIDE SEQUENCE</scope>
    <source>
        <strain evidence="1">Duluth1</strain>
        <tissue evidence="1">Whole animal</tissue>
    </source>
</reference>
<sequence>MTQELLKYMSTIRTAAKRHVGMGWKAYGQQFRLRLAVDPGTRFDKIDYELWLLYVGRSMQGAVEERVMISKC</sequence>
<dbReference type="EMBL" id="JAIWYP010000014">
    <property type="protein sequence ID" value="KAH3712265.1"/>
    <property type="molecule type" value="Genomic_DNA"/>
</dbReference>
<evidence type="ECO:0000313" key="2">
    <source>
        <dbReference type="Proteomes" id="UP000828390"/>
    </source>
</evidence>
<evidence type="ECO:0000313" key="1">
    <source>
        <dbReference type="EMBL" id="KAH3712265.1"/>
    </source>
</evidence>
<proteinExistence type="predicted"/>
<gene>
    <name evidence="1" type="ORF">DPMN_071955</name>
</gene>
<accession>A0A9D4BW53</accession>
<organism evidence="1 2">
    <name type="scientific">Dreissena polymorpha</name>
    <name type="common">Zebra mussel</name>
    <name type="synonym">Mytilus polymorpha</name>
    <dbReference type="NCBI Taxonomy" id="45954"/>
    <lineage>
        <taxon>Eukaryota</taxon>
        <taxon>Metazoa</taxon>
        <taxon>Spiralia</taxon>
        <taxon>Lophotrochozoa</taxon>
        <taxon>Mollusca</taxon>
        <taxon>Bivalvia</taxon>
        <taxon>Autobranchia</taxon>
        <taxon>Heteroconchia</taxon>
        <taxon>Euheterodonta</taxon>
        <taxon>Imparidentia</taxon>
        <taxon>Neoheterodontei</taxon>
        <taxon>Myida</taxon>
        <taxon>Dreissenoidea</taxon>
        <taxon>Dreissenidae</taxon>
        <taxon>Dreissena</taxon>
    </lineage>
</organism>
<name>A0A9D4BW53_DREPO</name>